<comment type="subcellular location">
    <subcellularLocation>
        <location evidence="1">Membrane</location>
        <topology evidence="1">Multi-pass membrane protein</topology>
    </subcellularLocation>
</comment>
<feature type="transmembrane region" description="Helical" evidence="5">
    <location>
        <begin position="6"/>
        <end position="35"/>
    </location>
</feature>
<evidence type="ECO:0000256" key="1">
    <source>
        <dbReference type="ARBA" id="ARBA00004141"/>
    </source>
</evidence>
<feature type="transmembrane region" description="Helical" evidence="5">
    <location>
        <begin position="205"/>
        <end position="222"/>
    </location>
</feature>
<dbReference type="AlphaFoldDB" id="A0A842AI51"/>
<dbReference type="EMBL" id="JAARSH010000006">
    <property type="protein sequence ID" value="MBC1616534.1"/>
    <property type="molecule type" value="Genomic_DNA"/>
</dbReference>
<dbReference type="GO" id="GO:0016020">
    <property type="term" value="C:membrane"/>
    <property type="evidence" value="ECO:0007669"/>
    <property type="project" value="UniProtKB-SubCell"/>
</dbReference>
<dbReference type="GO" id="GO:0016874">
    <property type="term" value="F:ligase activity"/>
    <property type="evidence" value="ECO:0007669"/>
    <property type="project" value="UniProtKB-KW"/>
</dbReference>
<evidence type="ECO:0000259" key="6">
    <source>
        <dbReference type="Pfam" id="PF04932"/>
    </source>
</evidence>
<keyword evidence="3 5" id="KW-1133">Transmembrane helix</keyword>
<evidence type="ECO:0000256" key="4">
    <source>
        <dbReference type="ARBA" id="ARBA00023136"/>
    </source>
</evidence>
<dbReference type="PANTHER" id="PTHR37422">
    <property type="entry name" value="TEICHURONIC ACID BIOSYNTHESIS PROTEIN TUAE"/>
    <property type="match status" value="1"/>
</dbReference>
<organism evidence="7 8">
    <name type="scientific">Listeria booriae</name>
    <dbReference type="NCBI Taxonomy" id="1552123"/>
    <lineage>
        <taxon>Bacteria</taxon>
        <taxon>Bacillati</taxon>
        <taxon>Bacillota</taxon>
        <taxon>Bacilli</taxon>
        <taxon>Bacillales</taxon>
        <taxon>Listeriaceae</taxon>
        <taxon>Listeria</taxon>
    </lineage>
</organism>
<feature type="transmembrane region" description="Helical" evidence="5">
    <location>
        <begin position="156"/>
        <end position="176"/>
    </location>
</feature>
<evidence type="ECO:0000256" key="2">
    <source>
        <dbReference type="ARBA" id="ARBA00022692"/>
    </source>
</evidence>
<name>A0A842AI51_9LIST</name>
<comment type="caution">
    <text evidence="7">The sequence shown here is derived from an EMBL/GenBank/DDBJ whole genome shotgun (WGS) entry which is preliminary data.</text>
</comment>
<sequence length="454" mass="52072">MTWLALLFVVLSVAMTLIPYGFILLVVCAVALLVILFPLEKILYVIWIGIFISAFFGAYLGIPGNDSIFLFRILLVVHCFLFLFMKQKELGHMRPTRWLFLLLGLWLVGFLVTLFWAISLSAGLRYVYYIFELSYLIFLSVYYLRTKRVFFQFSRIIVWIYVLQLALGLVEVFSGWHLPASGSLFYETTTSAFQPTGLLFNTNDYALFLVIFLPVVFWRLTFLERPWRYIWMFTILPVTFYLVVMTYSRLGLIALFLVVGALIVQYARQLTWFIGACVTFVVANILLFMPQVLNKVIGIIDSSFTEKGASTSDRMERYKSLWQIVADSNFRGVGAGNSPIQLNEYRLGHEVLQDMILAPHNFWLELLADGGYMGIIALIVFAGFGCYAVYVWWTGRQGSDQVLRLVPVLILLVFIFSSVALSTVIDKRYLWLAVGMAISVINFSLLSDRERRTA</sequence>
<protein>
    <submittedName>
        <fullName evidence="7">O-antigen ligase family protein</fullName>
    </submittedName>
</protein>
<proteinExistence type="predicted"/>
<keyword evidence="7" id="KW-0436">Ligase</keyword>
<dbReference type="InterPro" id="IPR051533">
    <property type="entry name" value="WaaL-like"/>
</dbReference>
<feature type="transmembrane region" description="Helical" evidence="5">
    <location>
        <begin position="68"/>
        <end position="86"/>
    </location>
</feature>
<feature type="transmembrane region" description="Helical" evidence="5">
    <location>
        <begin position="405"/>
        <end position="423"/>
    </location>
</feature>
<dbReference type="Pfam" id="PF04932">
    <property type="entry name" value="Wzy_C"/>
    <property type="match status" value="1"/>
</dbReference>
<evidence type="ECO:0000313" key="7">
    <source>
        <dbReference type="EMBL" id="MBC1616534.1"/>
    </source>
</evidence>
<dbReference type="PANTHER" id="PTHR37422:SF23">
    <property type="entry name" value="TEICHURONIC ACID BIOSYNTHESIS PROTEIN TUAE"/>
    <property type="match status" value="1"/>
</dbReference>
<accession>A0A842AI51</accession>
<dbReference type="Proteomes" id="UP000574104">
    <property type="component" value="Unassembled WGS sequence"/>
</dbReference>
<feature type="transmembrane region" description="Helical" evidence="5">
    <location>
        <begin position="372"/>
        <end position="393"/>
    </location>
</feature>
<evidence type="ECO:0000313" key="8">
    <source>
        <dbReference type="Proteomes" id="UP000574104"/>
    </source>
</evidence>
<feature type="transmembrane region" description="Helical" evidence="5">
    <location>
        <begin position="126"/>
        <end position="144"/>
    </location>
</feature>
<feature type="transmembrane region" description="Helical" evidence="5">
    <location>
        <begin position="98"/>
        <end position="120"/>
    </location>
</feature>
<gene>
    <name evidence="7" type="ORF">HB904_10065</name>
</gene>
<feature type="transmembrane region" description="Helical" evidence="5">
    <location>
        <begin position="42"/>
        <end position="62"/>
    </location>
</feature>
<feature type="domain" description="O-antigen ligase-related" evidence="6">
    <location>
        <begin position="239"/>
        <end position="379"/>
    </location>
</feature>
<evidence type="ECO:0000256" key="3">
    <source>
        <dbReference type="ARBA" id="ARBA00022989"/>
    </source>
</evidence>
<feature type="transmembrane region" description="Helical" evidence="5">
    <location>
        <begin position="429"/>
        <end position="446"/>
    </location>
</feature>
<feature type="transmembrane region" description="Helical" evidence="5">
    <location>
        <begin position="272"/>
        <end position="293"/>
    </location>
</feature>
<keyword evidence="2 5" id="KW-0812">Transmembrane</keyword>
<keyword evidence="4 5" id="KW-0472">Membrane</keyword>
<dbReference type="InterPro" id="IPR007016">
    <property type="entry name" value="O-antigen_ligase-rel_domated"/>
</dbReference>
<reference evidence="7 8" key="1">
    <citation type="submission" date="2020-03" db="EMBL/GenBank/DDBJ databases">
        <title>Soil Listeria distribution.</title>
        <authorList>
            <person name="Liao J."/>
            <person name="Wiedmann M."/>
        </authorList>
    </citation>
    <scope>NUCLEOTIDE SEQUENCE [LARGE SCALE GENOMIC DNA]</scope>
    <source>
        <strain evidence="7 8">FSL L7-1299</strain>
    </source>
</reference>
<evidence type="ECO:0000256" key="5">
    <source>
        <dbReference type="SAM" id="Phobius"/>
    </source>
</evidence>
<feature type="transmembrane region" description="Helical" evidence="5">
    <location>
        <begin position="250"/>
        <end position="267"/>
    </location>
</feature>
<feature type="transmembrane region" description="Helical" evidence="5">
    <location>
        <begin position="229"/>
        <end position="244"/>
    </location>
</feature>